<dbReference type="EMBL" id="PXOA01000902">
    <property type="protein sequence ID" value="RFU72279.1"/>
    <property type="molecule type" value="Genomic_DNA"/>
</dbReference>
<feature type="chain" id="PRO_5017240735" evidence="2">
    <location>
        <begin position="24"/>
        <end position="224"/>
    </location>
</feature>
<evidence type="ECO:0000313" key="3">
    <source>
        <dbReference type="EMBL" id="RFU72279.1"/>
    </source>
</evidence>
<feature type="region of interest" description="Disordered" evidence="1">
    <location>
        <begin position="199"/>
        <end position="224"/>
    </location>
</feature>
<dbReference type="Proteomes" id="UP000266272">
    <property type="component" value="Unassembled WGS sequence"/>
</dbReference>
<evidence type="ECO:0000313" key="4">
    <source>
        <dbReference type="Proteomes" id="UP000266272"/>
    </source>
</evidence>
<keyword evidence="4" id="KW-1185">Reference proteome</keyword>
<sequence length="224" mass="24818">MIQCASIFRLFLYALAISLPVTAFRIPDRLADGVYEISAGPYNRGKPFMVAQYDMDMYRDVNITAKHSDERTSPPDMSLHCPKPAAADVDAAGIEAARLMLGIWCDFYSPKRKTIVMAVRGNTSWYLCGYRRPPGLSKGKQRCSREEIDMAAERIDGWCGKGNSGSVDIEGWGITYGRTRKDLPICPRVRLRGSDLDRALSGISSAPNSEGQEGKEKDGEEELV</sequence>
<keyword evidence="2" id="KW-0732">Signal</keyword>
<name>A0A395N8E2_TRIAR</name>
<accession>A0A395N8E2</accession>
<organism evidence="3 4">
    <name type="scientific">Trichoderma arundinaceum</name>
    <dbReference type="NCBI Taxonomy" id="490622"/>
    <lineage>
        <taxon>Eukaryota</taxon>
        <taxon>Fungi</taxon>
        <taxon>Dikarya</taxon>
        <taxon>Ascomycota</taxon>
        <taxon>Pezizomycotina</taxon>
        <taxon>Sordariomycetes</taxon>
        <taxon>Hypocreomycetidae</taxon>
        <taxon>Hypocreales</taxon>
        <taxon>Hypocreaceae</taxon>
        <taxon>Trichoderma</taxon>
    </lineage>
</organism>
<feature type="signal peptide" evidence="2">
    <location>
        <begin position="1"/>
        <end position="23"/>
    </location>
</feature>
<gene>
    <name evidence="3" type="ORF">TARUN_9986</name>
</gene>
<dbReference type="OrthoDB" id="4882181at2759"/>
<proteinExistence type="predicted"/>
<evidence type="ECO:0000256" key="1">
    <source>
        <dbReference type="SAM" id="MobiDB-lite"/>
    </source>
</evidence>
<protein>
    <submittedName>
        <fullName evidence="3">Uncharacterized protein</fullName>
    </submittedName>
</protein>
<evidence type="ECO:0000256" key="2">
    <source>
        <dbReference type="SAM" id="SignalP"/>
    </source>
</evidence>
<reference evidence="3 4" key="1">
    <citation type="journal article" date="2018" name="PLoS Pathog.">
        <title>Evolution of structural diversity of trichothecenes, a family of toxins produced by plant pathogenic and entomopathogenic fungi.</title>
        <authorList>
            <person name="Proctor R.H."/>
            <person name="McCormick S.P."/>
            <person name="Kim H.S."/>
            <person name="Cardoza R.E."/>
            <person name="Stanley A.M."/>
            <person name="Lindo L."/>
            <person name="Kelly A."/>
            <person name="Brown D.W."/>
            <person name="Lee T."/>
            <person name="Vaughan M.M."/>
            <person name="Alexander N.J."/>
            <person name="Busman M."/>
            <person name="Gutierrez S."/>
        </authorList>
    </citation>
    <scope>NUCLEOTIDE SEQUENCE [LARGE SCALE GENOMIC DNA]</scope>
    <source>
        <strain evidence="3 4">IBT 40837</strain>
    </source>
</reference>
<comment type="caution">
    <text evidence="3">The sequence shown here is derived from an EMBL/GenBank/DDBJ whole genome shotgun (WGS) entry which is preliminary data.</text>
</comment>
<dbReference type="AlphaFoldDB" id="A0A395N8E2"/>
<dbReference type="STRING" id="490622.A0A395N8E2"/>